<dbReference type="STRING" id="53468.A0A0R3UN65"/>
<dbReference type="GO" id="GO:0008597">
    <property type="term" value="F:calcium-dependent protein serine/threonine phosphatase regulator activity"/>
    <property type="evidence" value="ECO:0007669"/>
    <property type="project" value="TreeGrafter"/>
</dbReference>
<dbReference type="GO" id="GO:0005737">
    <property type="term" value="C:cytoplasm"/>
    <property type="evidence" value="ECO:0007669"/>
    <property type="project" value="TreeGrafter"/>
</dbReference>
<organism evidence="3 4">
    <name type="scientific">Mesocestoides corti</name>
    <name type="common">Flatworm</name>
    <dbReference type="NCBI Taxonomy" id="53468"/>
    <lineage>
        <taxon>Eukaryota</taxon>
        <taxon>Metazoa</taxon>
        <taxon>Spiralia</taxon>
        <taxon>Lophotrochozoa</taxon>
        <taxon>Platyhelminthes</taxon>
        <taxon>Cestoda</taxon>
        <taxon>Eucestoda</taxon>
        <taxon>Cyclophyllidea</taxon>
        <taxon>Mesocestoididae</taxon>
        <taxon>Mesocestoides</taxon>
    </lineage>
</organism>
<dbReference type="GO" id="GO:0005634">
    <property type="term" value="C:nucleus"/>
    <property type="evidence" value="ECO:0007669"/>
    <property type="project" value="TreeGrafter"/>
</dbReference>
<dbReference type="OrthoDB" id="17212at2759"/>
<dbReference type="GO" id="GO:0019722">
    <property type="term" value="P:calcium-mediated signaling"/>
    <property type="evidence" value="ECO:0007669"/>
    <property type="project" value="InterPro"/>
</dbReference>
<reference evidence="3 4" key="1">
    <citation type="submission" date="2018-10" db="EMBL/GenBank/DDBJ databases">
        <authorList>
            <consortium name="Pathogen Informatics"/>
        </authorList>
    </citation>
    <scope>NUCLEOTIDE SEQUENCE [LARGE SCALE GENOMIC DNA]</scope>
</reference>
<dbReference type="Pfam" id="PF04847">
    <property type="entry name" value="Calcipressin"/>
    <property type="match status" value="1"/>
</dbReference>
<accession>A0A0R3UN65</accession>
<dbReference type="Gene3D" id="3.30.70.330">
    <property type="match status" value="1"/>
</dbReference>
<sequence length="265" mass="29425">MEEANESVKTSAISNRLIVTKVPADVFSHLDAKHLFEEVFRAYDDTCEFIYLPSFRRVIVSNNPLGSSFLCVTMSSTDSAFLARYETQGWRLPIAVTDNANNEHEIRGDEGIRCFFADERGGGGEFCRRQKPKRQSRSSPNTTSFEDEDDARVTEEEGALEDFEEVEDGYEHLALPKADRLFLISPPASPPAGWELRVEAQPAINYDLLHAIAALEPGKAHELHPPEKDQPSIVVTPCEGSAKALPDLKIPHTACPNHKCEGGSR</sequence>
<dbReference type="PANTHER" id="PTHR10300">
    <property type="entry name" value="CALCIPRESSIN"/>
    <property type="match status" value="1"/>
</dbReference>
<feature type="region of interest" description="Disordered" evidence="2">
    <location>
        <begin position="126"/>
        <end position="155"/>
    </location>
</feature>
<dbReference type="PANTHER" id="PTHR10300:SF14">
    <property type="entry name" value="PROTEIN SARAH"/>
    <property type="match status" value="1"/>
</dbReference>
<dbReference type="EMBL" id="UXSR01005668">
    <property type="protein sequence ID" value="VDD83221.1"/>
    <property type="molecule type" value="Genomic_DNA"/>
</dbReference>
<evidence type="ECO:0008006" key="5">
    <source>
        <dbReference type="Google" id="ProtNLM"/>
    </source>
</evidence>
<evidence type="ECO:0000313" key="3">
    <source>
        <dbReference type="EMBL" id="VDD83221.1"/>
    </source>
</evidence>
<dbReference type="InterPro" id="IPR012677">
    <property type="entry name" value="Nucleotide-bd_a/b_plait_sf"/>
</dbReference>
<keyword evidence="4" id="KW-1185">Reference proteome</keyword>
<evidence type="ECO:0000256" key="1">
    <source>
        <dbReference type="ARBA" id="ARBA00008209"/>
    </source>
</evidence>
<evidence type="ECO:0000313" key="4">
    <source>
        <dbReference type="Proteomes" id="UP000267029"/>
    </source>
</evidence>
<dbReference type="AlphaFoldDB" id="A0A0R3UN65"/>
<feature type="compositionally biased region" description="Acidic residues" evidence="2">
    <location>
        <begin position="145"/>
        <end position="155"/>
    </location>
</feature>
<name>A0A0R3UN65_MESCO</name>
<proteinExistence type="inferred from homology"/>
<comment type="similarity">
    <text evidence="1">Belongs to the RCAN family.</text>
</comment>
<gene>
    <name evidence="3" type="ORF">MCOS_LOCUS9224</name>
</gene>
<evidence type="ECO:0000256" key="2">
    <source>
        <dbReference type="SAM" id="MobiDB-lite"/>
    </source>
</evidence>
<dbReference type="InterPro" id="IPR006931">
    <property type="entry name" value="Calcipressin"/>
</dbReference>
<protein>
    <recommendedName>
        <fullName evidence="5">Calcipressin</fullName>
    </recommendedName>
</protein>
<dbReference type="Proteomes" id="UP000267029">
    <property type="component" value="Unassembled WGS sequence"/>
</dbReference>